<dbReference type="EMBL" id="CP002372">
    <property type="protein sequence ID" value="ADT84171.1"/>
    <property type="molecule type" value="Genomic_DNA"/>
</dbReference>
<feature type="domain" description="Ribbon-helix-helix protein CopG" evidence="1">
    <location>
        <begin position="7"/>
        <end position="44"/>
    </location>
</feature>
<dbReference type="PATRIC" id="fig|391623.17.peg.1198"/>
<dbReference type="SUPFAM" id="SSF47598">
    <property type="entry name" value="Ribbon-helix-helix"/>
    <property type="match status" value="1"/>
</dbReference>
<dbReference type="GeneID" id="10041512"/>
<dbReference type="OrthoDB" id="25654at2157"/>
<name>F0LN42_THEBM</name>
<reference evidence="2 3" key="1">
    <citation type="journal article" date="2011" name="J. Bacteriol.">
        <title>Complete genome sequence of the hyperthermophilic, piezophilic, heterotrophic, and carboxydotrophic archaeon Thermococcus barophilus MP.</title>
        <authorList>
            <person name="Vannier P."/>
            <person name="Marteinsson V.T."/>
            <person name="Fridjonsson O.H."/>
            <person name="Oger P."/>
            <person name="Jebbar M."/>
        </authorList>
    </citation>
    <scope>NUCLEOTIDE SEQUENCE [LARGE SCALE GENOMIC DNA]</scope>
    <source>
        <strain evidence="3">DSM 11836 / MP</strain>
    </source>
</reference>
<dbReference type="InterPro" id="IPR010985">
    <property type="entry name" value="Ribbon_hlx_hlx"/>
</dbReference>
<dbReference type="PANTHER" id="PTHR36215:SF1">
    <property type="entry name" value="BLL4998 PROTEIN"/>
    <property type="match status" value="1"/>
</dbReference>
<accession>F0LN42</accession>
<dbReference type="Gene3D" id="1.10.1220.10">
    <property type="entry name" value="Met repressor-like"/>
    <property type="match status" value="1"/>
</dbReference>
<dbReference type="eggNOG" id="arCOG01009">
    <property type="taxonomic scope" value="Archaea"/>
</dbReference>
<dbReference type="KEGG" id="tba:TERMP_01195"/>
<evidence type="ECO:0000259" key="1">
    <source>
        <dbReference type="Pfam" id="PF01402"/>
    </source>
</evidence>
<dbReference type="CDD" id="cd22231">
    <property type="entry name" value="RHH_NikR_HicB-like"/>
    <property type="match status" value="1"/>
</dbReference>
<proteinExistence type="predicted"/>
<keyword evidence="3" id="KW-1185">Reference proteome</keyword>
<evidence type="ECO:0000313" key="2">
    <source>
        <dbReference type="EMBL" id="ADT84171.1"/>
    </source>
</evidence>
<dbReference type="InterPro" id="IPR002145">
    <property type="entry name" value="CopG"/>
</dbReference>
<dbReference type="PANTHER" id="PTHR36215">
    <property type="entry name" value="BLL4998 PROTEIN"/>
    <property type="match status" value="1"/>
</dbReference>
<sequence>MSASSVKITVRIPAGIAKMIDELVEAGLYSNRSEVVKEALREFVLSKKIPNAKSQDEDEKFIKSMLKVIEPILAEDWNNDPDDYVGGVPYEP</sequence>
<dbReference type="AlphaFoldDB" id="F0LN42"/>
<evidence type="ECO:0000313" key="3">
    <source>
        <dbReference type="Proteomes" id="UP000007478"/>
    </source>
</evidence>
<dbReference type="InterPro" id="IPR013321">
    <property type="entry name" value="Arc_rbn_hlx_hlx"/>
</dbReference>
<gene>
    <name evidence="2" type="ordered locus">TERMP_01195</name>
</gene>
<dbReference type="HOGENOM" id="CLU_2581594_0_0_2"/>
<dbReference type="RefSeq" id="WP_013467469.1">
    <property type="nucleotide sequence ID" value="NC_014804.1"/>
</dbReference>
<protein>
    <recommendedName>
        <fullName evidence="1">Ribbon-helix-helix protein CopG domain-containing protein</fullName>
    </recommendedName>
</protein>
<dbReference type="Proteomes" id="UP000007478">
    <property type="component" value="Chromosome"/>
</dbReference>
<organism evidence="2 3">
    <name type="scientific">Thermococcus barophilus (strain DSM 11836 / MP)</name>
    <dbReference type="NCBI Taxonomy" id="391623"/>
    <lineage>
        <taxon>Archaea</taxon>
        <taxon>Methanobacteriati</taxon>
        <taxon>Methanobacteriota</taxon>
        <taxon>Thermococci</taxon>
        <taxon>Thermococcales</taxon>
        <taxon>Thermococcaceae</taxon>
        <taxon>Thermococcus</taxon>
    </lineage>
</organism>
<dbReference type="GO" id="GO:0006355">
    <property type="term" value="P:regulation of DNA-templated transcription"/>
    <property type="evidence" value="ECO:0007669"/>
    <property type="project" value="InterPro"/>
</dbReference>
<dbReference type="Pfam" id="PF01402">
    <property type="entry name" value="RHH_1"/>
    <property type="match status" value="1"/>
</dbReference>